<evidence type="ECO:0000256" key="6">
    <source>
        <dbReference type="SAM" id="Phobius"/>
    </source>
</evidence>
<name>A0A1A8ZC33_9ACTN</name>
<dbReference type="OrthoDB" id="9804184at2"/>
<dbReference type="PATRIC" id="fig|261654.4.peg.1694"/>
<accession>A0A1A8ZC33</accession>
<evidence type="ECO:0000256" key="5">
    <source>
        <dbReference type="SAM" id="MobiDB-lite"/>
    </source>
</evidence>
<sequence>MRDWLIGLGMAVACLLASWALLVLLARRLPPGILRDLAAFIPDCLTTVRRLRRDPRVPPRAKVAIVVAGIWLASPIDLIPEFLPVIGPLDDIVVVALALRYAGRQVPRQVLLDAWPGEPRLLLRLLGPAGGAVSPAPDHPGTATVSPAPDHPGTGPVAPGPDRPAAE</sequence>
<evidence type="ECO:0000256" key="3">
    <source>
        <dbReference type="ARBA" id="ARBA00022989"/>
    </source>
</evidence>
<protein>
    <recommendedName>
        <fullName evidence="7">DUF1232 domain-containing protein</fullName>
    </recommendedName>
</protein>
<evidence type="ECO:0000313" key="8">
    <source>
        <dbReference type="EMBL" id="SBT41542.1"/>
    </source>
</evidence>
<dbReference type="EMBL" id="LT594323">
    <property type="protein sequence ID" value="SBT41542.1"/>
    <property type="molecule type" value="Genomic_DNA"/>
</dbReference>
<evidence type="ECO:0000256" key="4">
    <source>
        <dbReference type="ARBA" id="ARBA00023136"/>
    </source>
</evidence>
<feature type="compositionally biased region" description="Pro residues" evidence="5">
    <location>
        <begin position="158"/>
        <end position="167"/>
    </location>
</feature>
<evidence type="ECO:0000256" key="1">
    <source>
        <dbReference type="ARBA" id="ARBA00004127"/>
    </source>
</evidence>
<keyword evidence="9" id="KW-1185">Reference proteome</keyword>
<feature type="transmembrane region" description="Helical" evidence="6">
    <location>
        <begin position="6"/>
        <end position="26"/>
    </location>
</feature>
<dbReference type="InterPro" id="IPR010652">
    <property type="entry name" value="DUF1232"/>
</dbReference>
<dbReference type="Pfam" id="PF06803">
    <property type="entry name" value="DUF1232"/>
    <property type="match status" value="1"/>
</dbReference>
<keyword evidence="2 6" id="KW-0812">Transmembrane</keyword>
<keyword evidence="4 6" id="KW-0472">Membrane</keyword>
<dbReference type="STRING" id="261654.GA0070611_1666"/>
<reference evidence="9" key="1">
    <citation type="submission" date="2016-06" db="EMBL/GenBank/DDBJ databases">
        <authorList>
            <person name="Varghese N."/>
            <person name="Submissions Spin"/>
        </authorList>
    </citation>
    <scope>NUCLEOTIDE SEQUENCE [LARGE SCALE GENOMIC DNA]</scope>
    <source>
        <strain evidence="9">DSM 44815</strain>
    </source>
</reference>
<feature type="domain" description="DUF1232" evidence="7">
    <location>
        <begin position="61"/>
        <end position="97"/>
    </location>
</feature>
<dbReference type="GO" id="GO:0012505">
    <property type="term" value="C:endomembrane system"/>
    <property type="evidence" value="ECO:0007669"/>
    <property type="project" value="UniProtKB-SubCell"/>
</dbReference>
<evidence type="ECO:0000256" key="2">
    <source>
        <dbReference type="ARBA" id="ARBA00022692"/>
    </source>
</evidence>
<gene>
    <name evidence="8" type="ORF">GA0070611_1666</name>
</gene>
<evidence type="ECO:0000259" key="7">
    <source>
        <dbReference type="Pfam" id="PF06803"/>
    </source>
</evidence>
<dbReference type="Proteomes" id="UP000199385">
    <property type="component" value="Chromosome I"/>
</dbReference>
<dbReference type="AlphaFoldDB" id="A0A1A8ZC33"/>
<comment type="subcellular location">
    <subcellularLocation>
        <location evidence="1">Endomembrane system</location>
        <topology evidence="1">Multi-pass membrane protein</topology>
    </subcellularLocation>
</comment>
<organism evidence="8 9">
    <name type="scientific">Micromonospora auratinigra</name>
    <dbReference type="NCBI Taxonomy" id="261654"/>
    <lineage>
        <taxon>Bacteria</taxon>
        <taxon>Bacillati</taxon>
        <taxon>Actinomycetota</taxon>
        <taxon>Actinomycetes</taxon>
        <taxon>Micromonosporales</taxon>
        <taxon>Micromonosporaceae</taxon>
        <taxon>Micromonospora</taxon>
    </lineage>
</organism>
<proteinExistence type="predicted"/>
<dbReference type="RefSeq" id="WP_091660228.1">
    <property type="nucleotide sequence ID" value="NZ_LT594323.1"/>
</dbReference>
<evidence type="ECO:0000313" key="9">
    <source>
        <dbReference type="Proteomes" id="UP000199385"/>
    </source>
</evidence>
<keyword evidence="3 6" id="KW-1133">Transmembrane helix</keyword>
<feature type="region of interest" description="Disordered" evidence="5">
    <location>
        <begin position="131"/>
        <end position="167"/>
    </location>
</feature>